<dbReference type="Proteomes" id="UP000708208">
    <property type="component" value="Unassembled WGS sequence"/>
</dbReference>
<keyword evidence="3" id="KW-1185">Reference proteome</keyword>
<gene>
    <name evidence="2" type="ORF">AFUS01_LOCUS24315</name>
</gene>
<dbReference type="GO" id="GO:0005762">
    <property type="term" value="C:mitochondrial large ribosomal subunit"/>
    <property type="evidence" value="ECO:0007669"/>
    <property type="project" value="TreeGrafter"/>
</dbReference>
<dbReference type="InterPro" id="IPR052104">
    <property type="entry name" value="Mito_Release_Factor_mL62"/>
</dbReference>
<dbReference type="EMBL" id="CAJVCH010301663">
    <property type="protein sequence ID" value="CAG7785705.1"/>
    <property type="molecule type" value="Genomic_DNA"/>
</dbReference>
<dbReference type="GO" id="GO:0016150">
    <property type="term" value="F:translation release factor activity, codon nonspecific"/>
    <property type="evidence" value="ECO:0007669"/>
    <property type="project" value="TreeGrafter"/>
</dbReference>
<dbReference type="GO" id="GO:0004045">
    <property type="term" value="F:peptidyl-tRNA hydrolase activity"/>
    <property type="evidence" value="ECO:0007669"/>
    <property type="project" value="TreeGrafter"/>
</dbReference>
<organism evidence="2 3">
    <name type="scientific">Allacma fusca</name>
    <dbReference type="NCBI Taxonomy" id="39272"/>
    <lineage>
        <taxon>Eukaryota</taxon>
        <taxon>Metazoa</taxon>
        <taxon>Ecdysozoa</taxon>
        <taxon>Arthropoda</taxon>
        <taxon>Hexapoda</taxon>
        <taxon>Collembola</taxon>
        <taxon>Symphypleona</taxon>
        <taxon>Sminthuridae</taxon>
        <taxon>Allacma</taxon>
    </lineage>
</organism>
<name>A0A8J2KFA3_9HEXA</name>
<reference evidence="2" key="1">
    <citation type="submission" date="2021-06" db="EMBL/GenBank/DDBJ databases">
        <authorList>
            <person name="Hodson N. C."/>
            <person name="Mongue J. A."/>
            <person name="Jaron S. K."/>
        </authorList>
    </citation>
    <scope>NUCLEOTIDE SEQUENCE</scope>
</reference>
<feature type="region of interest" description="Disordered" evidence="1">
    <location>
        <begin position="66"/>
        <end position="90"/>
    </location>
</feature>
<dbReference type="OrthoDB" id="270639at2759"/>
<comment type="caution">
    <text evidence="2">The sequence shown here is derived from an EMBL/GenBank/DDBJ whole genome shotgun (WGS) entry which is preliminary data.</text>
</comment>
<dbReference type="PANTHER" id="PTHR11075:SF54">
    <property type="entry name" value="LARGE RIBOSOMAL SUBUNIT PROTEIN ML62"/>
    <property type="match status" value="1"/>
</dbReference>
<feature type="non-terminal residue" evidence="2">
    <location>
        <position position="1"/>
    </location>
</feature>
<dbReference type="AlphaFoldDB" id="A0A8J2KFA3"/>
<evidence type="ECO:0000313" key="3">
    <source>
        <dbReference type="Proteomes" id="UP000708208"/>
    </source>
</evidence>
<protein>
    <submittedName>
        <fullName evidence="2">Uncharacterized protein</fullName>
    </submittedName>
</protein>
<dbReference type="PANTHER" id="PTHR11075">
    <property type="entry name" value="PEPTIDE CHAIN RELEASE FACTOR"/>
    <property type="match status" value="1"/>
</dbReference>
<evidence type="ECO:0000313" key="2">
    <source>
        <dbReference type="EMBL" id="CAG7785705.1"/>
    </source>
</evidence>
<dbReference type="GO" id="GO:0070126">
    <property type="term" value="P:mitochondrial translational termination"/>
    <property type="evidence" value="ECO:0007669"/>
    <property type="project" value="TreeGrafter"/>
</dbReference>
<proteinExistence type="predicted"/>
<sequence>FRTHVSREGYFIIQSDRTRSQHLNTADALEKLRECIRACEPQEPKGLSEETIEKFRKAQEKAARDRLREKKERHLIKAQRGGTPVTQLEV</sequence>
<evidence type="ECO:0000256" key="1">
    <source>
        <dbReference type="SAM" id="MobiDB-lite"/>
    </source>
</evidence>
<accession>A0A8J2KFA3</accession>